<evidence type="ECO:0000259" key="4">
    <source>
        <dbReference type="SMART" id="SM00702"/>
    </source>
</evidence>
<dbReference type="GO" id="GO:0005506">
    <property type="term" value="F:iron ion binding"/>
    <property type="evidence" value="ECO:0007669"/>
    <property type="project" value="InterPro"/>
</dbReference>
<accession>A0A227NHH7</accession>
<gene>
    <name evidence="5" type="ORF">B0A64_23525</name>
</gene>
<evidence type="ECO:0000256" key="1">
    <source>
        <dbReference type="ARBA" id="ARBA00001961"/>
    </source>
</evidence>
<keyword evidence="6" id="KW-1185">Reference proteome</keyword>
<dbReference type="Proteomes" id="UP000214684">
    <property type="component" value="Unassembled WGS sequence"/>
</dbReference>
<evidence type="ECO:0000256" key="3">
    <source>
        <dbReference type="ARBA" id="ARBA00023002"/>
    </source>
</evidence>
<comment type="cofactor">
    <cofactor evidence="1">
        <name>L-ascorbate</name>
        <dbReference type="ChEBI" id="CHEBI:38290"/>
    </cofactor>
</comment>
<evidence type="ECO:0000256" key="2">
    <source>
        <dbReference type="ARBA" id="ARBA00022964"/>
    </source>
</evidence>
<dbReference type="AlphaFoldDB" id="A0A227NHH7"/>
<dbReference type="InterPro" id="IPR018655">
    <property type="entry name" value="DUF2086"/>
</dbReference>
<sequence length="237" mass="27485">MNTIEQRLKTKKWDIILDELNTKGFAIIPDLISDVENGELLGEFKEEYRYRKTVVMERYRFGKGVYKYFNYPLPDILTELRENFYGYLAPVANKWMDVLKIKTRYPENHRDFIEQCKTNGQEKATALILGYGQGGFCAMHQDLYGEVYFPMQIVLFLDDIDNDYTGGEFILTENIPMAQSRTHVIKPKKGDVIVFATNFRPVKGAKGYYRVTMKHGVSTIHSGERHTLGIIFHDAKS</sequence>
<dbReference type="OrthoDB" id="9781972at2"/>
<dbReference type="Gene3D" id="2.60.120.620">
    <property type="entry name" value="q2cbj1_9rhob like domain"/>
    <property type="match status" value="1"/>
</dbReference>
<dbReference type="SMART" id="SM00702">
    <property type="entry name" value="P4Hc"/>
    <property type="match status" value="1"/>
</dbReference>
<evidence type="ECO:0000313" key="6">
    <source>
        <dbReference type="Proteomes" id="UP000214684"/>
    </source>
</evidence>
<proteinExistence type="predicted"/>
<evidence type="ECO:0000313" key="5">
    <source>
        <dbReference type="EMBL" id="OXE97144.1"/>
    </source>
</evidence>
<dbReference type="EMBL" id="MUGS01000077">
    <property type="protein sequence ID" value="OXE97144.1"/>
    <property type="molecule type" value="Genomic_DNA"/>
</dbReference>
<name>A0A227NHH7_9FLAO</name>
<dbReference type="RefSeq" id="WP_089481907.1">
    <property type="nucleotide sequence ID" value="NZ_MUGS01000077.1"/>
</dbReference>
<protein>
    <submittedName>
        <fullName evidence="5">Prolyl 4-hydroxylase subunit alpha</fullName>
    </submittedName>
</protein>
<organism evidence="5 6">
    <name type="scientific">Flavobacterium araucananum</name>
    <dbReference type="NCBI Taxonomy" id="946678"/>
    <lineage>
        <taxon>Bacteria</taxon>
        <taxon>Pseudomonadati</taxon>
        <taxon>Bacteroidota</taxon>
        <taxon>Flavobacteriia</taxon>
        <taxon>Flavobacteriales</taxon>
        <taxon>Flavobacteriaceae</taxon>
        <taxon>Flavobacterium</taxon>
    </lineage>
</organism>
<comment type="caution">
    <text evidence="5">The sequence shown here is derived from an EMBL/GenBank/DDBJ whole genome shotgun (WGS) entry which is preliminary data.</text>
</comment>
<dbReference type="Pfam" id="PF09859">
    <property type="entry name" value="Oxygenase-NA"/>
    <property type="match status" value="1"/>
</dbReference>
<feature type="domain" description="Prolyl 4-hydroxylase alpha subunit" evidence="4">
    <location>
        <begin position="23"/>
        <end position="233"/>
    </location>
</feature>
<keyword evidence="2" id="KW-0223">Dioxygenase</keyword>
<dbReference type="GO" id="GO:0051213">
    <property type="term" value="F:dioxygenase activity"/>
    <property type="evidence" value="ECO:0007669"/>
    <property type="project" value="UniProtKB-KW"/>
</dbReference>
<dbReference type="GO" id="GO:0031418">
    <property type="term" value="F:L-ascorbic acid binding"/>
    <property type="evidence" value="ECO:0007669"/>
    <property type="project" value="InterPro"/>
</dbReference>
<keyword evidence="3" id="KW-0560">Oxidoreductase</keyword>
<reference evidence="5 6" key="1">
    <citation type="submission" date="2016-11" db="EMBL/GenBank/DDBJ databases">
        <title>Whole genomes of Flavobacteriaceae.</title>
        <authorList>
            <person name="Stine C."/>
            <person name="Li C."/>
            <person name="Tadesse D."/>
        </authorList>
    </citation>
    <scope>NUCLEOTIDE SEQUENCE [LARGE SCALE GENOMIC DNA]</scope>
    <source>
        <strain evidence="5 6">DSM 24704</strain>
    </source>
</reference>
<dbReference type="InterPro" id="IPR006620">
    <property type="entry name" value="Pro_4_hyd_alph"/>
</dbReference>
<dbReference type="GO" id="GO:0016705">
    <property type="term" value="F:oxidoreductase activity, acting on paired donors, with incorporation or reduction of molecular oxygen"/>
    <property type="evidence" value="ECO:0007669"/>
    <property type="project" value="InterPro"/>
</dbReference>